<dbReference type="PANTHER" id="PTHR45699">
    <property type="entry name" value="60S ACIDIC RIBOSOMAL PROTEIN P0"/>
    <property type="match status" value="1"/>
</dbReference>
<keyword evidence="8" id="KW-1185">Reference proteome</keyword>
<dbReference type="VEuPathDB" id="HostDB:ENSCPOG00000035724"/>
<evidence type="ECO:0000256" key="4">
    <source>
        <dbReference type="ARBA" id="ARBA00023274"/>
    </source>
</evidence>
<dbReference type="Pfam" id="PF00466">
    <property type="entry name" value="Ribosomal_L10"/>
    <property type="match status" value="1"/>
</dbReference>
<dbReference type="GO" id="GO:0000027">
    <property type="term" value="P:ribosomal large subunit assembly"/>
    <property type="evidence" value="ECO:0007669"/>
    <property type="project" value="TreeGrafter"/>
</dbReference>
<dbReference type="GeneTree" id="ENSGT00390000017839"/>
<evidence type="ECO:0000313" key="7">
    <source>
        <dbReference type="Ensembl" id="ENSCPOP00000032575.1"/>
    </source>
</evidence>
<sequence>IPREDRDVWKSSHFLKIIQLLGDYPKCFIVREDNVGSKQMQQIRMSLRGKVVVPMGENTMMCKAIGGHLENNPEDINEIRDMLLANKVPAAACAGAIARREVTVPKTSFFQALGVTTKISRGTVEILIFFRPLSS</sequence>
<dbReference type="Gene3D" id="3.30.70.1730">
    <property type="match status" value="2"/>
</dbReference>
<dbReference type="STRING" id="10141.ENSCPOP00000032575"/>
<dbReference type="InterPro" id="IPR043141">
    <property type="entry name" value="Ribosomal_uL10-like_sf"/>
</dbReference>
<evidence type="ECO:0000256" key="3">
    <source>
        <dbReference type="ARBA" id="ARBA00022980"/>
    </source>
</evidence>
<proteinExistence type="inferred from homology"/>
<reference evidence="7" key="2">
    <citation type="submission" date="2025-08" db="UniProtKB">
        <authorList>
            <consortium name="Ensembl"/>
        </authorList>
    </citation>
    <scope>IDENTIFICATION</scope>
    <source>
        <strain evidence="7">2N</strain>
    </source>
</reference>
<evidence type="ECO:0000256" key="2">
    <source>
        <dbReference type="ARBA" id="ARBA00008889"/>
    </source>
</evidence>
<evidence type="ECO:0000313" key="8">
    <source>
        <dbReference type="Proteomes" id="UP000005447"/>
    </source>
</evidence>
<accession>A0A286Y419</accession>
<dbReference type="PANTHER" id="PTHR45699:SF3">
    <property type="entry name" value="LARGE RIBOSOMAL SUBUNIT PROTEIN UL10"/>
    <property type="match status" value="1"/>
</dbReference>
<protein>
    <recommendedName>
        <fullName evidence="5">Large ribosomal subunit protein uL10</fullName>
    </recommendedName>
    <alternativeName>
        <fullName evidence="6">60S acidic ribosomal protein P0</fullName>
    </alternativeName>
</protein>
<evidence type="ECO:0000256" key="1">
    <source>
        <dbReference type="ARBA" id="ARBA00002200"/>
    </source>
</evidence>
<reference evidence="8" key="1">
    <citation type="journal article" date="2011" name="Nature">
        <title>A high-resolution map of human evolutionary constraint using 29 mammals.</title>
        <authorList>
            <person name="Lindblad-Toh K."/>
            <person name="Garber M."/>
            <person name="Zuk O."/>
            <person name="Lin M.F."/>
            <person name="Parker B.J."/>
            <person name="Washietl S."/>
            <person name="Kheradpour P."/>
            <person name="Ernst J."/>
            <person name="Jordan G."/>
            <person name="Mauceli E."/>
            <person name="Ward L.D."/>
            <person name="Lowe C.B."/>
            <person name="Holloway A.K."/>
            <person name="Clamp M."/>
            <person name="Gnerre S."/>
            <person name="Alfoldi J."/>
            <person name="Beal K."/>
            <person name="Chang J."/>
            <person name="Clawson H."/>
            <person name="Cuff J."/>
            <person name="Di Palma F."/>
            <person name="Fitzgerald S."/>
            <person name="Flicek P."/>
            <person name="Guttman M."/>
            <person name="Hubisz M.J."/>
            <person name="Jaffe D.B."/>
            <person name="Jungreis I."/>
            <person name="Kent W.J."/>
            <person name="Kostka D."/>
            <person name="Lara M."/>
            <person name="Martins A.L."/>
            <person name="Massingham T."/>
            <person name="Moltke I."/>
            <person name="Raney B.J."/>
            <person name="Rasmussen M.D."/>
            <person name="Robinson J."/>
            <person name="Stark A."/>
            <person name="Vilella A.J."/>
            <person name="Wen J."/>
            <person name="Xie X."/>
            <person name="Zody M.C."/>
            <person name="Baldwin J."/>
            <person name="Bloom T."/>
            <person name="Chin C.W."/>
            <person name="Heiman D."/>
            <person name="Nicol R."/>
            <person name="Nusbaum C."/>
            <person name="Young S."/>
            <person name="Wilkinson J."/>
            <person name="Worley K.C."/>
            <person name="Kovar C.L."/>
            <person name="Muzny D.M."/>
            <person name="Gibbs R.A."/>
            <person name="Cree A."/>
            <person name="Dihn H.H."/>
            <person name="Fowler G."/>
            <person name="Jhangiani S."/>
            <person name="Joshi V."/>
            <person name="Lee S."/>
            <person name="Lewis L.R."/>
            <person name="Nazareth L.V."/>
            <person name="Okwuonu G."/>
            <person name="Santibanez J."/>
            <person name="Warren W.C."/>
            <person name="Mardis E.R."/>
            <person name="Weinstock G.M."/>
            <person name="Wilson R.K."/>
            <person name="Delehaunty K."/>
            <person name="Dooling D."/>
            <person name="Fronik C."/>
            <person name="Fulton L."/>
            <person name="Fulton B."/>
            <person name="Graves T."/>
            <person name="Minx P."/>
            <person name="Sodergren E."/>
            <person name="Birney E."/>
            <person name="Margulies E.H."/>
            <person name="Herrero J."/>
            <person name="Green E.D."/>
            <person name="Haussler D."/>
            <person name="Siepel A."/>
            <person name="Goldman N."/>
            <person name="Pollard K.S."/>
            <person name="Pedersen J.S."/>
            <person name="Lander E.S."/>
            <person name="Kellis M."/>
        </authorList>
    </citation>
    <scope>NUCLEOTIDE SEQUENCE [LARGE SCALE GENOMIC DNA]</scope>
    <source>
        <strain evidence="8">2N</strain>
    </source>
</reference>
<dbReference type="GO" id="GO:0003735">
    <property type="term" value="F:structural constituent of ribosome"/>
    <property type="evidence" value="ECO:0007669"/>
    <property type="project" value="TreeGrafter"/>
</dbReference>
<keyword evidence="4" id="KW-0687">Ribonucleoprotein</keyword>
<dbReference type="GO" id="GO:0070180">
    <property type="term" value="F:large ribosomal subunit rRNA binding"/>
    <property type="evidence" value="ECO:0007669"/>
    <property type="project" value="TreeGrafter"/>
</dbReference>
<name>A0A286Y419_CAVPO</name>
<comment type="similarity">
    <text evidence="2">Belongs to the universal ribosomal protein uL10 family.</text>
</comment>
<dbReference type="OMA" id="ENTMMCK"/>
<evidence type="ECO:0000256" key="6">
    <source>
        <dbReference type="ARBA" id="ARBA00035444"/>
    </source>
</evidence>
<dbReference type="InterPro" id="IPR001790">
    <property type="entry name" value="Ribosomal_uL10"/>
</dbReference>
<dbReference type="InParanoid" id="A0A286Y419"/>
<comment type="function">
    <text evidence="1">Ribosomal protein P0 is the functional equivalent of E.coli protein L10.</text>
</comment>
<evidence type="ECO:0000256" key="5">
    <source>
        <dbReference type="ARBA" id="ARBA00035202"/>
    </source>
</evidence>
<dbReference type="SUPFAM" id="SSF160369">
    <property type="entry name" value="Ribosomal protein L10-like"/>
    <property type="match status" value="1"/>
</dbReference>
<dbReference type="GO" id="GO:0022625">
    <property type="term" value="C:cytosolic large ribosomal subunit"/>
    <property type="evidence" value="ECO:0007669"/>
    <property type="project" value="TreeGrafter"/>
</dbReference>
<dbReference type="AlphaFoldDB" id="A0A286Y419"/>
<dbReference type="GO" id="GO:0002181">
    <property type="term" value="P:cytoplasmic translation"/>
    <property type="evidence" value="ECO:0007669"/>
    <property type="project" value="TreeGrafter"/>
</dbReference>
<keyword evidence="3" id="KW-0689">Ribosomal protein</keyword>
<dbReference type="Ensembl" id="ENSCPOT00000034169.1">
    <property type="protein sequence ID" value="ENSCPOP00000032575.1"/>
    <property type="gene ID" value="ENSCPOG00000035724.1"/>
</dbReference>
<organism evidence="7 8">
    <name type="scientific">Cavia porcellus</name>
    <name type="common">Guinea pig</name>
    <dbReference type="NCBI Taxonomy" id="10141"/>
    <lineage>
        <taxon>Eukaryota</taxon>
        <taxon>Metazoa</taxon>
        <taxon>Chordata</taxon>
        <taxon>Craniata</taxon>
        <taxon>Vertebrata</taxon>
        <taxon>Euteleostomi</taxon>
        <taxon>Mammalia</taxon>
        <taxon>Eutheria</taxon>
        <taxon>Euarchontoglires</taxon>
        <taxon>Glires</taxon>
        <taxon>Rodentia</taxon>
        <taxon>Hystricomorpha</taxon>
        <taxon>Caviidae</taxon>
        <taxon>Cavia</taxon>
    </lineage>
</organism>
<reference evidence="7" key="3">
    <citation type="submission" date="2025-09" db="UniProtKB">
        <authorList>
            <consortium name="Ensembl"/>
        </authorList>
    </citation>
    <scope>IDENTIFICATION</scope>
    <source>
        <strain evidence="7">2N</strain>
    </source>
</reference>
<dbReference type="EMBL" id="AAKN02022700">
    <property type="status" value="NOT_ANNOTATED_CDS"/>
    <property type="molecule type" value="Genomic_DNA"/>
</dbReference>
<dbReference type="Proteomes" id="UP000005447">
    <property type="component" value="Unassembled WGS sequence"/>
</dbReference>
<dbReference type="InterPro" id="IPR050323">
    <property type="entry name" value="Ribosomal_protein_uL10"/>
</dbReference>